<dbReference type="AlphaFoldDB" id="A0A9P8CWS8"/>
<comment type="subcellular location">
    <subcellularLocation>
        <location evidence="4">Membrane</location>
        <topology evidence="4">Multi-pass membrane protein</topology>
    </subcellularLocation>
</comment>
<feature type="transmembrane region" description="Helical" evidence="4">
    <location>
        <begin position="71"/>
        <end position="90"/>
    </location>
</feature>
<name>A0A9P8CWS8_9HYPO</name>
<comment type="caution">
    <text evidence="6">The sequence shown here is derived from an EMBL/GenBank/DDBJ whole genome shotgun (WGS) entry which is preliminary data.</text>
</comment>
<dbReference type="Proteomes" id="UP000887229">
    <property type="component" value="Unassembled WGS sequence"/>
</dbReference>
<evidence type="ECO:0000256" key="4">
    <source>
        <dbReference type="RuleBase" id="RU367098"/>
    </source>
</evidence>
<gene>
    <name evidence="4" type="primary">AIM11</name>
    <name evidence="6" type="ORF">F5Z01DRAFT_632775</name>
</gene>
<keyword evidence="3 4" id="KW-0472">Membrane</keyword>
<dbReference type="PANTHER" id="PTHR39136">
    <property type="entry name" value="ALTERED INHERITANCE OF MITOCHONDRIA PROTEIN 11"/>
    <property type="match status" value="1"/>
</dbReference>
<comment type="similarity">
    <text evidence="4">Belongs to the AIM11 family.</text>
</comment>
<dbReference type="InterPro" id="IPR038814">
    <property type="entry name" value="AIM11"/>
</dbReference>
<feature type="compositionally biased region" description="Pro residues" evidence="5">
    <location>
        <begin position="27"/>
        <end position="37"/>
    </location>
</feature>
<keyword evidence="1 4" id="KW-0812">Transmembrane</keyword>
<proteinExistence type="inferred from homology"/>
<dbReference type="PANTHER" id="PTHR39136:SF1">
    <property type="entry name" value="ALTERED INHERITANCE OF MITOCHONDRIA PROTEIN 11"/>
    <property type="match status" value="1"/>
</dbReference>
<reference evidence="6" key="1">
    <citation type="journal article" date="2021" name="IMA Fungus">
        <title>Genomic characterization of three marine fungi, including Emericellopsis atlantica sp. nov. with signatures of a generalist lifestyle and marine biomass degradation.</title>
        <authorList>
            <person name="Hagestad O.C."/>
            <person name="Hou L."/>
            <person name="Andersen J.H."/>
            <person name="Hansen E.H."/>
            <person name="Altermark B."/>
            <person name="Li C."/>
            <person name="Kuhnert E."/>
            <person name="Cox R.J."/>
            <person name="Crous P.W."/>
            <person name="Spatafora J.W."/>
            <person name="Lail K."/>
            <person name="Amirebrahimi M."/>
            <person name="Lipzen A."/>
            <person name="Pangilinan J."/>
            <person name="Andreopoulos W."/>
            <person name="Hayes R.D."/>
            <person name="Ng V."/>
            <person name="Grigoriev I.V."/>
            <person name="Jackson S.A."/>
            <person name="Sutton T.D.S."/>
            <person name="Dobson A.D.W."/>
            <person name="Rama T."/>
        </authorList>
    </citation>
    <scope>NUCLEOTIDE SEQUENCE</scope>
    <source>
        <strain evidence="6">TS7</strain>
    </source>
</reference>
<evidence type="ECO:0000313" key="6">
    <source>
        <dbReference type="EMBL" id="KAG9258706.1"/>
    </source>
</evidence>
<feature type="region of interest" description="Disordered" evidence="5">
    <location>
        <begin position="13"/>
        <end position="56"/>
    </location>
</feature>
<organism evidence="6 7">
    <name type="scientific">Emericellopsis atlantica</name>
    <dbReference type="NCBI Taxonomy" id="2614577"/>
    <lineage>
        <taxon>Eukaryota</taxon>
        <taxon>Fungi</taxon>
        <taxon>Dikarya</taxon>
        <taxon>Ascomycota</taxon>
        <taxon>Pezizomycotina</taxon>
        <taxon>Sordariomycetes</taxon>
        <taxon>Hypocreomycetidae</taxon>
        <taxon>Hypocreales</taxon>
        <taxon>Bionectriaceae</taxon>
        <taxon>Emericellopsis</taxon>
    </lineage>
</organism>
<protein>
    <recommendedName>
        <fullName evidence="4">Altered inheritance of mitochondria protein 11</fullName>
    </recommendedName>
</protein>
<feature type="transmembrane region" description="Helical" evidence="4">
    <location>
        <begin position="129"/>
        <end position="152"/>
    </location>
</feature>
<evidence type="ECO:0000256" key="5">
    <source>
        <dbReference type="SAM" id="MobiDB-lite"/>
    </source>
</evidence>
<dbReference type="EMBL" id="MU251243">
    <property type="protein sequence ID" value="KAG9258706.1"/>
    <property type="molecule type" value="Genomic_DNA"/>
</dbReference>
<evidence type="ECO:0000256" key="2">
    <source>
        <dbReference type="ARBA" id="ARBA00022989"/>
    </source>
</evidence>
<accession>A0A9P8CWS8</accession>
<dbReference type="GO" id="GO:0016020">
    <property type="term" value="C:membrane"/>
    <property type="evidence" value="ECO:0007669"/>
    <property type="project" value="UniProtKB-SubCell"/>
</dbReference>
<dbReference type="GO" id="GO:0005739">
    <property type="term" value="C:mitochondrion"/>
    <property type="evidence" value="ECO:0007669"/>
    <property type="project" value="TreeGrafter"/>
</dbReference>
<sequence length="225" mass="24819">MVLAQLIRSVIDPEGKLDAKPAESPSSSPPSQSPPPSSSSSASPSQTAKPQIQQPLHSYREDTYTPGQRHFRQLSLLVLGSAFLSASIFISRRSVVRLQKSSFPHFFLSNRTPASRLPTDDKYPIAARALGLATLNVTSFGVLLVGGISWAFDLCSVTELRNRTQMRLQKGREIARAGMADEEKMVEDKVEEEMEKLLGQWYDKFGIQRPGAEDGKTANEEKKDA</sequence>
<evidence type="ECO:0000256" key="1">
    <source>
        <dbReference type="ARBA" id="ARBA00022692"/>
    </source>
</evidence>
<keyword evidence="2 4" id="KW-1133">Transmembrane helix</keyword>
<evidence type="ECO:0000313" key="7">
    <source>
        <dbReference type="Proteomes" id="UP000887229"/>
    </source>
</evidence>
<keyword evidence="7" id="KW-1185">Reference proteome</keyword>
<feature type="compositionally biased region" description="Polar residues" evidence="5">
    <location>
        <begin position="46"/>
        <end position="56"/>
    </location>
</feature>
<evidence type="ECO:0000256" key="3">
    <source>
        <dbReference type="ARBA" id="ARBA00023136"/>
    </source>
</evidence>
<dbReference type="OrthoDB" id="3558022at2759"/>